<evidence type="ECO:0000313" key="3">
    <source>
        <dbReference type="Proteomes" id="UP001285441"/>
    </source>
</evidence>
<keyword evidence="1" id="KW-1133">Transmembrane helix</keyword>
<feature type="transmembrane region" description="Helical" evidence="1">
    <location>
        <begin position="231"/>
        <end position="257"/>
    </location>
</feature>
<keyword evidence="1" id="KW-0472">Membrane</keyword>
<comment type="caution">
    <text evidence="2">The sequence shown here is derived from an EMBL/GenBank/DDBJ whole genome shotgun (WGS) entry which is preliminary data.</text>
</comment>
<evidence type="ECO:0000313" key="2">
    <source>
        <dbReference type="EMBL" id="KAK3385536.1"/>
    </source>
</evidence>
<keyword evidence="3" id="KW-1185">Reference proteome</keyword>
<keyword evidence="1" id="KW-0812">Transmembrane</keyword>
<proteinExistence type="predicted"/>
<organism evidence="2 3">
    <name type="scientific">Podospora didyma</name>
    <dbReference type="NCBI Taxonomy" id="330526"/>
    <lineage>
        <taxon>Eukaryota</taxon>
        <taxon>Fungi</taxon>
        <taxon>Dikarya</taxon>
        <taxon>Ascomycota</taxon>
        <taxon>Pezizomycotina</taxon>
        <taxon>Sordariomycetes</taxon>
        <taxon>Sordariomycetidae</taxon>
        <taxon>Sordariales</taxon>
        <taxon>Podosporaceae</taxon>
        <taxon>Podospora</taxon>
    </lineage>
</organism>
<reference evidence="2" key="2">
    <citation type="submission" date="2023-06" db="EMBL/GenBank/DDBJ databases">
        <authorList>
            <consortium name="Lawrence Berkeley National Laboratory"/>
            <person name="Haridas S."/>
            <person name="Hensen N."/>
            <person name="Bonometti L."/>
            <person name="Westerberg I."/>
            <person name="Brannstrom I.O."/>
            <person name="Guillou S."/>
            <person name="Cros-Aarteil S."/>
            <person name="Calhoun S."/>
            <person name="Kuo A."/>
            <person name="Mondo S."/>
            <person name="Pangilinan J."/>
            <person name="Riley R."/>
            <person name="LaButti K."/>
            <person name="Andreopoulos B."/>
            <person name="Lipzen A."/>
            <person name="Chen C."/>
            <person name="Yanf M."/>
            <person name="Daum C."/>
            <person name="Ng V."/>
            <person name="Clum A."/>
            <person name="Steindorff A."/>
            <person name="Ohm R."/>
            <person name="Martin F."/>
            <person name="Silar P."/>
            <person name="Natvig D."/>
            <person name="Lalanne C."/>
            <person name="Gautier V."/>
            <person name="Ament-velasquez S.L."/>
            <person name="Kruys A."/>
            <person name="Hutchinson M.I."/>
            <person name="Powell A.J."/>
            <person name="Barry K."/>
            <person name="Miller A.N."/>
            <person name="Grigoriev I.V."/>
            <person name="Debuchy R."/>
            <person name="Gladieux P."/>
            <person name="Thoren M.H."/>
            <person name="Johannesson H."/>
        </authorList>
    </citation>
    <scope>NUCLEOTIDE SEQUENCE</scope>
    <source>
        <strain evidence="2">CBS 232.78</strain>
    </source>
</reference>
<dbReference type="AlphaFoldDB" id="A0AAE0TZQ8"/>
<gene>
    <name evidence="2" type="ORF">B0H63DRAFT_473095</name>
</gene>
<evidence type="ECO:0000256" key="1">
    <source>
        <dbReference type="SAM" id="Phobius"/>
    </source>
</evidence>
<accession>A0AAE0TZQ8</accession>
<dbReference type="Proteomes" id="UP001285441">
    <property type="component" value="Unassembled WGS sequence"/>
</dbReference>
<protein>
    <submittedName>
        <fullName evidence="2">Uncharacterized protein</fullName>
    </submittedName>
</protein>
<feature type="transmembrane region" description="Helical" evidence="1">
    <location>
        <begin position="341"/>
        <end position="360"/>
    </location>
</feature>
<name>A0AAE0TZQ8_9PEZI</name>
<sequence>MASFNVSNAPKPKKVNSFRFRNVTTTPTFNTKDGQLQFQRIPSFARFPSDMYVANDIPSLDRVIPIPLLRFCDRNCVRLLSRLGISSGILEFMPTMKLIALTGRATDNWSKLKTAMLSHGHRNAFAHAAIAICLNHIRSILFPWLGAYMWCTPMEDLRLAIGNPDVFLAGALSFSWRWMMFCYVQKYICDIIGQAAMTLLINSVSQPPGTVRDRRNIAQHERLLEMCKIGYIAWLLATIEYIFTRSVYTFSFLIAYYKLIAGGDPEHVALGAVLKTSWTRLPLNWWQLFCYVQSGFWPLLCSSLRYAATGEPGLILFVLSAVGGVISLIKYRSTFFIPMQISGLFVFSGYFIITAVLLGLDFLNNPPGLQTTTIISQDSERAKED</sequence>
<feature type="transmembrane region" description="Helical" evidence="1">
    <location>
        <begin position="312"/>
        <end position="329"/>
    </location>
</feature>
<reference evidence="2" key="1">
    <citation type="journal article" date="2023" name="Mol. Phylogenet. Evol.">
        <title>Genome-scale phylogeny and comparative genomics of the fungal order Sordariales.</title>
        <authorList>
            <person name="Hensen N."/>
            <person name="Bonometti L."/>
            <person name="Westerberg I."/>
            <person name="Brannstrom I.O."/>
            <person name="Guillou S."/>
            <person name="Cros-Aarteil S."/>
            <person name="Calhoun S."/>
            <person name="Haridas S."/>
            <person name="Kuo A."/>
            <person name="Mondo S."/>
            <person name="Pangilinan J."/>
            <person name="Riley R."/>
            <person name="LaButti K."/>
            <person name="Andreopoulos B."/>
            <person name="Lipzen A."/>
            <person name="Chen C."/>
            <person name="Yan M."/>
            <person name="Daum C."/>
            <person name="Ng V."/>
            <person name="Clum A."/>
            <person name="Steindorff A."/>
            <person name="Ohm R.A."/>
            <person name="Martin F."/>
            <person name="Silar P."/>
            <person name="Natvig D.O."/>
            <person name="Lalanne C."/>
            <person name="Gautier V."/>
            <person name="Ament-Velasquez S.L."/>
            <person name="Kruys A."/>
            <person name="Hutchinson M.I."/>
            <person name="Powell A.J."/>
            <person name="Barry K."/>
            <person name="Miller A.N."/>
            <person name="Grigoriev I.V."/>
            <person name="Debuchy R."/>
            <person name="Gladieux P."/>
            <person name="Hiltunen Thoren M."/>
            <person name="Johannesson H."/>
        </authorList>
    </citation>
    <scope>NUCLEOTIDE SEQUENCE</scope>
    <source>
        <strain evidence="2">CBS 232.78</strain>
    </source>
</reference>
<dbReference type="EMBL" id="JAULSW010000004">
    <property type="protein sequence ID" value="KAK3385536.1"/>
    <property type="molecule type" value="Genomic_DNA"/>
</dbReference>